<proteinExistence type="predicted"/>
<name>A0A1C7M443_GRIFR</name>
<organism evidence="2 3">
    <name type="scientific">Grifola frondosa</name>
    <name type="common">Maitake</name>
    <name type="synonym">Polyporus frondosus</name>
    <dbReference type="NCBI Taxonomy" id="5627"/>
    <lineage>
        <taxon>Eukaryota</taxon>
        <taxon>Fungi</taxon>
        <taxon>Dikarya</taxon>
        <taxon>Basidiomycota</taxon>
        <taxon>Agaricomycotina</taxon>
        <taxon>Agaricomycetes</taxon>
        <taxon>Polyporales</taxon>
        <taxon>Grifolaceae</taxon>
        <taxon>Grifola</taxon>
    </lineage>
</organism>
<sequence>MSNELLNMFNDRIQKEVLDLLSERDHNVFEDFVQQRLRISTIQSTTHEVAALVLYMLHNKGGTKALAHKIAKDGLTRSEDVTLTAQIVVMMKKICDADRSTGEGERAEGVTAGGFHVGGASEAPIVSGSGAATAAQPASDSARGSGTQTPPPEVANEGTGLTPSPMKRVKKWSENKILLTNLALLY</sequence>
<dbReference type="Proteomes" id="UP000092993">
    <property type="component" value="Unassembled WGS sequence"/>
</dbReference>
<reference evidence="2 3" key="1">
    <citation type="submission" date="2016-03" db="EMBL/GenBank/DDBJ databases">
        <title>Whole genome sequencing of Grifola frondosa 9006-11.</title>
        <authorList>
            <person name="Min B."/>
            <person name="Park H."/>
            <person name="Kim J.-G."/>
            <person name="Cho H."/>
            <person name="Oh Y.-L."/>
            <person name="Kong W.-S."/>
            <person name="Choi I.-G."/>
        </authorList>
    </citation>
    <scope>NUCLEOTIDE SEQUENCE [LARGE SCALE GENOMIC DNA]</scope>
    <source>
        <strain evidence="2 3">9006-11</strain>
    </source>
</reference>
<protein>
    <submittedName>
        <fullName evidence="2">Uncharacterized protein</fullName>
    </submittedName>
</protein>
<evidence type="ECO:0000256" key="1">
    <source>
        <dbReference type="SAM" id="MobiDB-lite"/>
    </source>
</evidence>
<comment type="caution">
    <text evidence="2">The sequence shown here is derived from an EMBL/GenBank/DDBJ whole genome shotgun (WGS) entry which is preliminary data.</text>
</comment>
<accession>A0A1C7M443</accession>
<dbReference type="EMBL" id="LUGG01000011">
    <property type="protein sequence ID" value="OBZ71267.1"/>
    <property type="molecule type" value="Genomic_DNA"/>
</dbReference>
<evidence type="ECO:0000313" key="2">
    <source>
        <dbReference type="EMBL" id="OBZ71267.1"/>
    </source>
</evidence>
<dbReference type="AlphaFoldDB" id="A0A1C7M443"/>
<feature type="compositionally biased region" description="Low complexity" evidence="1">
    <location>
        <begin position="129"/>
        <end position="142"/>
    </location>
</feature>
<evidence type="ECO:0000313" key="3">
    <source>
        <dbReference type="Proteomes" id="UP000092993"/>
    </source>
</evidence>
<gene>
    <name evidence="2" type="ORF">A0H81_08352</name>
</gene>
<feature type="region of interest" description="Disordered" evidence="1">
    <location>
        <begin position="129"/>
        <end position="167"/>
    </location>
</feature>
<keyword evidence="3" id="KW-1185">Reference proteome</keyword>